<dbReference type="Pfam" id="PF22697">
    <property type="entry name" value="SOS1_NGEF_PH"/>
    <property type="match status" value="1"/>
</dbReference>
<feature type="compositionally biased region" description="Basic residues" evidence="2">
    <location>
        <begin position="726"/>
        <end position="737"/>
    </location>
</feature>
<dbReference type="InterPro" id="IPR051336">
    <property type="entry name" value="RhoGEF_Guanine_NuclExch_SF"/>
</dbReference>
<dbReference type="Gene3D" id="1.20.58.60">
    <property type="match status" value="1"/>
</dbReference>
<dbReference type="CDD" id="cd00176">
    <property type="entry name" value="SPEC"/>
    <property type="match status" value="1"/>
</dbReference>
<accession>A0A1X7UBL9</accession>
<dbReference type="GO" id="GO:0005085">
    <property type="term" value="F:guanyl-nucleotide exchange factor activity"/>
    <property type="evidence" value="ECO:0007669"/>
    <property type="project" value="UniProtKB-KW"/>
</dbReference>
<dbReference type="SMART" id="SM00233">
    <property type="entry name" value="PH"/>
    <property type="match status" value="1"/>
</dbReference>
<feature type="region of interest" description="Disordered" evidence="2">
    <location>
        <begin position="1181"/>
        <end position="1206"/>
    </location>
</feature>
<evidence type="ECO:0000259" key="4">
    <source>
        <dbReference type="PROSITE" id="PS50010"/>
    </source>
</evidence>
<evidence type="ECO:0000256" key="1">
    <source>
        <dbReference type="ARBA" id="ARBA00022658"/>
    </source>
</evidence>
<dbReference type="InterPro" id="IPR035899">
    <property type="entry name" value="DBL_dom_sf"/>
</dbReference>
<feature type="region of interest" description="Disordered" evidence="2">
    <location>
        <begin position="689"/>
        <end position="762"/>
    </location>
</feature>
<dbReference type="InterPro" id="IPR018159">
    <property type="entry name" value="Spectrin/alpha-actinin"/>
</dbReference>
<dbReference type="SUPFAM" id="SSF46966">
    <property type="entry name" value="Spectrin repeat"/>
    <property type="match status" value="1"/>
</dbReference>
<feature type="domain" description="PH" evidence="3">
    <location>
        <begin position="993"/>
        <end position="1096"/>
    </location>
</feature>
<organism evidence="5">
    <name type="scientific">Amphimedon queenslandica</name>
    <name type="common">Sponge</name>
    <dbReference type="NCBI Taxonomy" id="400682"/>
    <lineage>
        <taxon>Eukaryota</taxon>
        <taxon>Metazoa</taxon>
        <taxon>Porifera</taxon>
        <taxon>Demospongiae</taxon>
        <taxon>Heteroscleromorpha</taxon>
        <taxon>Haplosclerida</taxon>
        <taxon>Niphatidae</taxon>
        <taxon>Amphimedon</taxon>
    </lineage>
</organism>
<evidence type="ECO:0000256" key="2">
    <source>
        <dbReference type="SAM" id="MobiDB-lite"/>
    </source>
</evidence>
<dbReference type="Pfam" id="PF00621">
    <property type="entry name" value="RhoGEF"/>
    <property type="match status" value="1"/>
</dbReference>
<dbReference type="SMART" id="SM00325">
    <property type="entry name" value="RhoGEF"/>
    <property type="match status" value="1"/>
</dbReference>
<proteinExistence type="predicted"/>
<dbReference type="Gene3D" id="2.30.29.30">
    <property type="entry name" value="Pleckstrin-homology domain (PH domain)/Phosphotyrosine-binding domain (PTB)"/>
    <property type="match status" value="1"/>
</dbReference>
<reference evidence="5" key="2">
    <citation type="submission" date="2017-05" db="UniProtKB">
        <authorList>
            <consortium name="EnsemblMetazoa"/>
        </authorList>
    </citation>
    <scope>IDENTIFICATION</scope>
</reference>
<feature type="domain" description="DH" evidence="4">
    <location>
        <begin position="788"/>
        <end position="975"/>
    </location>
</feature>
<dbReference type="PANTHER" id="PTHR22826">
    <property type="entry name" value="RHO GUANINE EXCHANGE FACTOR-RELATED"/>
    <property type="match status" value="1"/>
</dbReference>
<keyword evidence="6" id="KW-1185">Reference proteome</keyword>
<dbReference type="InterPro" id="IPR011993">
    <property type="entry name" value="PH-like_dom_sf"/>
</dbReference>
<dbReference type="EnsemblMetazoa" id="Aqu2.1.24889_001">
    <property type="protein sequence ID" value="Aqu2.1.24889_001"/>
    <property type="gene ID" value="Aqu2.1.24889"/>
</dbReference>
<dbReference type="InterPro" id="IPR001849">
    <property type="entry name" value="PH_domain"/>
</dbReference>
<feature type="compositionally biased region" description="Low complexity" evidence="2">
    <location>
        <begin position="693"/>
        <end position="702"/>
    </location>
</feature>
<feature type="region of interest" description="Disordered" evidence="2">
    <location>
        <begin position="1223"/>
        <end position="1270"/>
    </location>
</feature>
<feature type="compositionally biased region" description="Low complexity" evidence="2">
    <location>
        <begin position="1241"/>
        <end position="1254"/>
    </location>
</feature>
<feature type="compositionally biased region" description="Low complexity" evidence="2">
    <location>
        <begin position="1186"/>
        <end position="1200"/>
    </location>
</feature>
<dbReference type="EnsemblMetazoa" id="XM_019999682.1">
    <property type="protein sequence ID" value="XP_019855241.1"/>
    <property type="gene ID" value="LOC105313680"/>
</dbReference>
<name>A0A1X7UBL9_AMPQE</name>
<dbReference type="STRING" id="400682.A0A1X7UBL9"/>
<dbReference type="InterPro" id="IPR055251">
    <property type="entry name" value="SOS1_NGEF_PH"/>
</dbReference>
<dbReference type="InParanoid" id="A0A1X7UBL9"/>
<dbReference type="GO" id="GO:0019898">
    <property type="term" value="C:extrinsic component of membrane"/>
    <property type="evidence" value="ECO:0007669"/>
    <property type="project" value="TreeGrafter"/>
</dbReference>
<feature type="region of interest" description="Disordered" evidence="2">
    <location>
        <begin position="1"/>
        <end position="43"/>
    </location>
</feature>
<feature type="compositionally biased region" description="Polar residues" evidence="2">
    <location>
        <begin position="1228"/>
        <end position="1240"/>
    </location>
</feature>
<dbReference type="Gene3D" id="1.20.900.10">
    <property type="entry name" value="Dbl homology (DH) domain"/>
    <property type="match status" value="1"/>
</dbReference>
<reference evidence="6" key="1">
    <citation type="journal article" date="2010" name="Nature">
        <title>The Amphimedon queenslandica genome and the evolution of animal complexity.</title>
        <authorList>
            <person name="Srivastava M."/>
            <person name="Simakov O."/>
            <person name="Chapman J."/>
            <person name="Fahey B."/>
            <person name="Gauthier M.E."/>
            <person name="Mitros T."/>
            <person name="Richards G.S."/>
            <person name="Conaco C."/>
            <person name="Dacre M."/>
            <person name="Hellsten U."/>
            <person name="Larroux C."/>
            <person name="Putnam N.H."/>
            <person name="Stanke M."/>
            <person name="Adamska M."/>
            <person name="Darling A."/>
            <person name="Degnan S.M."/>
            <person name="Oakley T.H."/>
            <person name="Plachetzki D.C."/>
            <person name="Zhai Y."/>
            <person name="Adamski M."/>
            <person name="Calcino A."/>
            <person name="Cummins S.F."/>
            <person name="Goodstein D.M."/>
            <person name="Harris C."/>
            <person name="Jackson D.J."/>
            <person name="Leys S.P."/>
            <person name="Shu S."/>
            <person name="Woodcroft B.J."/>
            <person name="Vervoort M."/>
            <person name="Kosik K.S."/>
            <person name="Manning G."/>
            <person name="Degnan B.M."/>
            <person name="Rokhsar D.S."/>
        </authorList>
    </citation>
    <scope>NUCLEOTIDE SEQUENCE [LARGE SCALE GENOMIC DNA]</scope>
</reference>
<dbReference type="Proteomes" id="UP000007879">
    <property type="component" value="Unassembled WGS sequence"/>
</dbReference>
<evidence type="ECO:0000313" key="5">
    <source>
        <dbReference type="EnsemblMetazoa" id="Aqu2.1.24889_001"/>
    </source>
</evidence>
<evidence type="ECO:0000259" key="3">
    <source>
        <dbReference type="PROSITE" id="PS50003"/>
    </source>
</evidence>
<dbReference type="OrthoDB" id="1594986at2759"/>
<dbReference type="eggNOG" id="KOG4240">
    <property type="taxonomic scope" value="Eukaryota"/>
</dbReference>
<dbReference type="PANTHER" id="PTHR22826:SF106">
    <property type="entry name" value="TRIO, ISOFORM A"/>
    <property type="match status" value="1"/>
</dbReference>
<dbReference type="PROSITE" id="PS50003">
    <property type="entry name" value="PH_DOMAIN"/>
    <property type="match status" value="1"/>
</dbReference>
<gene>
    <name evidence="5" type="primary">105313680</name>
</gene>
<feature type="compositionally biased region" description="Acidic residues" evidence="2">
    <location>
        <begin position="26"/>
        <end position="43"/>
    </location>
</feature>
<dbReference type="InterPro" id="IPR000219">
    <property type="entry name" value="DH_dom"/>
</dbReference>
<protein>
    <recommendedName>
        <fullName evidence="7">DH domain-containing protein</fullName>
    </recommendedName>
</protein>
<dbReference type="SUPFAM" id="SSF48065">
    <property type="entry name" value="DBL homology domain (DH-domain)"/>
    <property type="match status" value="1"/>
</dbReference>
<evidence type="ECO:0008006" key="7">
    <source>
        <dbReference type="Google" id="ProtNLM"/>
    </source>
</evidence>
<dbReference type="PROSITE" id="PS50010">
    <property type="entry name" value="DH_2"/>
    <property type="match status" value="1"/>
</dbReference>
<evidence type="ECO:0000313" key="6">
    <source>
        <dbReference type="Proteomes" id="UP000007879"/>
    </source>
</evidence>
<dbReference type="GO" id="GO:0005737">
    <property type="term" value="C:cytoplasm"/>
    <property type="evidence" value="ECO:0007669"/>
    <property type="project" value="TreeGrafter"/>
</dbReference>
<feature type="region of interest" description="Disordered" evidence="2">
    <location>
        <begin position="649"/>
        <end position="674"/>
    </location>
</feature>
<dbReference type="KEGG" id="aqu:105313680"/>
<keyword evidence="1" id="KW-0344">Guanine-nucleotide releasing factor</keyword>
<sequence length="1286" mass="146185">MSGLAPNRYRDDPTGQLTSLPKPGEETAEQSQEEEEDIMEMDEEKFEKTARLCSIRKRSVEIPLDYLLSGMVFLSGGRDNRNGPILSIVQPVDADIDMLMELRNDEITDMLSYFTFVPSEEIRKRKFTVVIAADEMYDFFLKNIIMALNNFQIESKVIHMVYVLSNSRNIESTNILQWAYGIEQNGKDKGAPAKEGEEEEVGVVPESPTPKLVLPYSFKGSSAELFEDIPQNQLTQEFGGSFSYIHQDWVRFRMQVEPFICDVVGVSKRLAQAIAPFTKEDLPDTLKEAEESLKIHHLQRRKTFENLHVEELASEGEKIKERMSSPSKELLQDNPDFSATLDTVDVLMSRVESVRSRLDQLWHDRNEKLEANLKKKKFEHEAKQILDWFEQYAEEFFETHTEIGESLEVAQALITELLEFEESTKQIMNKTDRLLRNASELDNLKHLGCDVKDVAEKIQGQMFDFKSKMKERKKFLDNAVSLHNIMEKCLTWCIEGVDFLSNYDIMSIDQGLIDAGDVKEQLDDFQAQFPPPSTEEISLLTEAVASMDSQWTSKEGFEFALNRIKELHDRFAFYNKLLEEMTKEPEASPSSSPNQGTVDLHSLHPEQYLGRTNRRLSTDGKAVQVSVLDVDKRANQALDLLEKTDKKINKKTKEEEAEGEGGASSGSNNCSNGSDEDCVSLLEFLSEVDRTETPPTLDLLDLPEARSRSYSAPDESTDGDGPGSLKRSRSLTRKSRQKLISPLPSPKPDISGPSNFKFEEETKPVSLDDVTVEENPEDIETQTAHAKHRRRLMEELLTTEEVYIKDLEHIIANYVPHFLKDNELPPSLRGKSEIFFGLLPEFLKFSRDTVLPRIQKCVKAPIKMGLVFLDHEEQFLRYAMYFKNKPQQDELIAMEDEFFRELQEKIGDSLLVNAYMIKPIQRMTKYKQFLDEMVKYSTKGKEVHEVQKGAKKEYFGKLKEALKMVDFVLRHGNDLLALESLKGYTGDIEHLGRILRVGDLILVDGFTKHKRKLFLFESALLFAKTRKGARAGPTGSEVYDFKMMFRTSELMLREQVPGHETRFALEMTKRKDIICLQAETVSEKQQWVQEIWDLFFAHMLTLRDDNLQSHGTKAMSGVMTTGSATLTRGRPLSYSMRKRVHSVAANRTMAIPESTSRESLSSVGSATSLKDFAEYIRNKRDSRNFPSPYSSNIPISPRSSMAVPFGDRNRMSTLSTVSTLSSMSTVSGDTLASTPRSSTLSQSASNTTISSSNSDQEMASKGNFTASPSLQEVPLDESIKFYNTPL</sequence>
<dbReference type="SUPFAM" id="SSF50729">
    <property type="entry name" value="PH domain-like"/>
    <property type="match status" value="1"/>
</dbReference>